<feature type="coiled-coil region" evidence="1">
    <location>
        <begin position="23"/>
        <end position="92"/>
    </location>
</feature>
<comment type="caution">
    <text evidence="2">The sequence shown here is derived from an EMBL/GenBank/DDBJ whole genome shotgun (WGS) entry which is preliminary data.</text>
</comment>
<evidence type="ECO:0000256" key="1">
    <source>
        <dbReference type="SAM" id="Coils"/>
    </source>
</evidence>
<proteinExistence type="predicted"/>
<keyword evidence="3" id="KW-1185">Reference proteome</keyword>
<dbReference type="AlphaFoldDB" id="A0AAU9WYF8"/>
<reference evidence="2 3" key="1">
    <citation type="submission" date="2022-05" db="EMBL/GenBank/DDBJ databases">
        <authorList>
            <consortium name="Genoscope - CEA"/>
            <person name="William W."/>
        </authorList>
    </citation>
    <scope>NUCLEOTIDE SEQUENCE [LARGE SCALE GENOMIC DNA]</scope>
</reference>
<protein>
    <submittedName>
        <fullName evidence="2">Uncharacterized protein</fullName>
    </submittedName>
</protein>
<keyword evidence="1" id="KW-0175">Coiled coil</keyword>
<dbReference type="Proteomes" id="UP001159428">
    <property type="component" value="Unassembled WGS sequence"/>
</dbReference>
<sequence length="128" mass="14603">MSARRTRSKAKQRTEMPDTEAKLDAVLAKMDELLAAKDEQESKLNAILMKLENHDVTEVKSALAEKANRKEIDALNKKIEDLENRSKRNNVVIWGLKEGAEKDCSSVEEFLEEELFSKHMGLDNIEVM</sequence>
<accession>A0AAU9WYF8</accession>
<evidence type="ECO:0000313" key="2">
    <source>
        <dbReference type="EMBL" id="CAH3129546.1"/>
    </source>
</evidence>
<gene>
    <name evidence="2" type="ORF">PMEA_00014021</name>
</gene>
<dbReference type="EMBL" id="CALNXJ010000024">
    <property type="protein sequence ID" value="CAH3129546.1"/>
    <property type="molecule type" value="Genomic_DNA"/>
</dbReference>
<evidence type="ECO:0000313" key="3">
    <source>
        <dbReference type="Proteomes" id="UP001159428"/>
    </source>
</evidence>
<name>A0AAU9WYF8_9CNID</name>
<organism evidence="2 3">
    <name type="scientific">Pocillopora meandrina</name>
    <dbReference type="NCBI Taxonomy" id="46732"/>
    <lineage>
        <taxon>Eukaryota</taxon>
        <taxon>Metazoa</taxon>
        <taxon>Cnidaria</taxon>
        <taxon>Anthozoa</taxon>
        <taxon>Hexacorallia</taxon>
        <taxon>Scleractinia</taxon>
        <taxon>Astrocoeniina</taxon>
        <taxon>Pocilloporidae</taxon>
        <taxon>Pocillopora</taxon>
    </lineage>
</organism>